<dbReference type="Gene3D" id="1.20.1270.180">
    <property type="match status" value="1"/>
</dbReference>
<feature type="region of interest" description="Disordered" evidence="1">
    <location>
        <begin position="132"/>
        <end position="189"/>
    </location>
</feature>
<sequence length="274" mass="29602">MPNYYEVLGVSARAEDIVIDGAFRALMKRYHPDVAGQGGADLDARVKEITEAYGTLKDPVSRARYDSDLEYRARRSEGSTANTPPETAEDRSTSVSQTEVRNPGNALSNGFMGLAAIVILGAIGSLGNFGSAEPPQRPAATEVARTDPAPTPEVSSPPGQLPSNEPVAQDTKAEEPSTQVPLQGERPSFDCGRADTEVLRLICSNSDLAQADRHMAEAFAKAMERPDTRAEIRAAQRAWLRERDASPADADALMTLYSNRMVSLNQVPVQEPIY</sequence>
<accession>A0A941D0E3</accession>
<feature type="domain" description="J" evidence="2">
    <location>
        <begin position="3"/>
        <end position="69"/>
    </location>
</feature>
<dbReference type="RefSeq" id="WP_215340640.1">
    <property type="nucleotide sequence ID" value="NZ_JAGSGD010000001.1"/>
</dbReference>
<dbReference type="Gene3D" id="1.10.287.110">
    <property type="entry name" value="DnaJ domain"/>
    <property type="match status" value="1"/>
</dbReference>
<dbReference type="Proteomes" id="UP000622580">
    <property type="component" value="Unassembled WGS sequence"/>
</dbReference>
<name>A0A941D0E3_9CAUL</name>
<gene>
    <name evidence="3" type="ORF">JKL49_11355</name>
</gene>
<feature type="region of interest" description="Disordered" evidence="1">
    <location>
        <begin position="70"/>
        <end position="102"/>
    </location>
</feature>
<dbReference type="Pfam" id="PF07007">
    <property type="entry name" value="LprI"/>
    <property type="match status" value="1"/>
</dbReference>
<evidence type="ECO:0000256" key="1">
    <source>
        <dbReference type="SAM" id="MobiDB-lite"/>
    </source>
</evidence>
<evidence type="ECO:0000313" key="4">
    <source>
        <dbReference type="Proteomes" id="UP000622580"/>
    </source>
</evidence>
<dbReference type="PRINTS" id="PR00625">
    <property type="entry name" value="JDOMAIN"/>
</dbReference>
<dbReference type="CDD" id="cd06257">
    <property type="entry name" value="DnaJ"/>
    <property type="match status" value="1"/>
</dbReference>
<dbReference type="PROSITE" id="PS50076">
    <property type="entry name" value="DNAJ_2"/>
    <property type="match status" value="1"/>
</dbReference>
<dbReference type="Pfam" id="PF00226">
    <property type="entry name" value="DnaJ"/>
    <property type="match status" value="1"/>
</dbReference>
<dbReference type="GO" id="GO:0005737">
    <property type="term" value="C:cytoplasm"/>
    <property type="evidence" value="ECO:0007669"/>
    <property type="project" value="TreeGrafter"/>
</dbReference>
<feature type="compositionally biased region" description="Polar residues" evidence="1">
    <location>
        <begin position="153"/>
        <end position="163"/>
    </location>
</feature>
<evidence type="ECO:0000259" key="2">
    <source>
        <dbReference type="PROSITE" id="PS50076"/>
    </source>
</evidence>
<dbReference type="GO" id="GO:0042026">
    <property type="term" value="P:protein refolding"/>
    <property type="evidence" value="ECO:0007669"/>
    <property type="project" value="TreeGrafter"/>
</dbReference>
<keyword evidence="4" id="KW-1185">Reference proteome</keyword>
<dbReference type="EMBL" id="JAGSGD010000001">
    <property type="protein sequence ID" value="MBR7619985.1"/>
    <property type="molecule type" value="Genomic_DNA"/>
</dbReference>
<proteinExistence type="predicted"/>
<dbReference type="SMART" id="SM00271">
    <property type="entry name" value="DnaJ"/>
    <property type="match status" value="1"/>
</dbReference>
<comment type="caution">
    <text evidence="3">The sequence shown here is derived from an EMBL/GenBank/DDBJ whole genome shotgun (WGS) entry which is preliminary data.</text>
</comment>
<dbReference type="AlphaFoldDB" id="A0A941D0E3"/>
<dbReference type="SUPFAM" id="SSF46565">
    <property type="entry name" value="Chaperone J-domain"/>
    <property type="match status" value="1"/>
</dbReference>
<dbReference type="InterPro" id="IPR036869">
    <property type="entry name" value="J_dom_sf"/>
</dbReference>
<feature type="compositionally biased region" description="Polar residues" evidence="1">
    <location>
        <begin position="93"/>
        <end position="102"/>
    </location>
</feature>
<dbReference type="PANTHER" id="PTHR43096">
    <property type="entry name" value="DNAJ HOMOLOG 1, MITOCHONDRIAL-RELATED"/>
    <property type="match status" value="1"/>
</dbReference>
<organism evidence="3 4">
    <name type="scientific">Phenylobacterium glaciei</name>
    <dbReference type="NCBI Taxonomy" id="2803784"/>
    <lineage>
        <taxon>Bacteria</taxon>
        <taxon>Pseudomonadati</taxon>
        <taxon>Pseudomonadota</taxon>
        <taxon>Alphaproteobacteria</taxon>
        <taxon>Caulobacterales</taxon>
        <taxon>Caulobacteraceae</taxon>
        <taxon>Phenylobacterium</taxon>
    </lineage>
</organism>
<dbReference type="PANTHER" id="PTHR43096:SF58">
    <property type="entry name" value="CHAPERONE DNAJ-DOMAIN SUPERFAMILY PROTEIN"/>
    <property type="match status" value="1"/>
</dbReference>
<dbReference type="GO" id="GO:0051082">
    <property type="term" value="F:unfolded protein binding"/>
    <property type="evidence" value="ECO:0007669"/>
    <property type="project" value="TreeGrafter"/>
</dbReference>
<dbReference type="InterPro" id="IPR009739">
    <property type="entry name" value="LprI-like_N"/>
</dbReference>
<dbReference type="InterPro" id="IPR001623">
    <property type="entry name" value="DnaJ_domain"/>
</dbReference>
<protein>
    <submittedName>
        <fullName evidence="3">DnaJ domain-containing protein</fullName>
    </submittedName>
</protein>
<evidence type="ECO:0000313" key="3">
    <source>
        <dbReference type="EMBL" id="MBR7619985.1"/>
    </source>
</evidence>
<reference evidence="3" key="1">
    <citation type="submission" date="2021-04" db="EMBL/GenBank/DDBJ databases">
        <title>Draft genome assembly of strain Phenylobacterium sp. 20VBR1 using MiniION and Illumina platforms.</title>
        <authorList>
            <person name="Thomas F.A."/>
            <person name="Krishnan K.P."/>
            <person name="Sinha R.K."/>
        </authorList>
    </citation>
    <scope>NUCLEOTIDE SEQUENCE</scope>
    <source>
        <strain evidence="3">20VBR1</strain>
    </source>
</reference>